<accession>A0ABU6H9G1</accession>
<name>A0ABU6H9G1_9BACI</name>
<evidence type="ECO:0000313" key="1">
    <source>
        <dbReference type="EMBL" id="MEC0487189.1"/>
    </source>
</evidence>
<comment type="caution">
    <text evidence="1">The sequence shown here is derived from an EMBL/GenBank/DDBJ whole genome shotgun (WGS) entry which is preliminary data.</text>
</comment>
<dbReference type="Proteomes" id="UP001341297">
    <property type="component" value="Unassembled WGS sequence"/>
</dbReference>
<gene>
    <name evidence="1" type="ORF">P8828_20765</name>
</gene>
<proteinExistence type="predicted"/>
<sequence length="49" mass="5806">MKKFNLNQYVYVKLNEKGKKIVENKPNSDRFREQGFEIESNGIDKIISD</sequence>
<protein>
    <submittedName>
        <fullName evidence="1">Uncharacterized protein</fullName>
    </submittedName>
</protein>
<dbReference type="RefSeq" id="WP_156416029.1">
    <property type="nucleotide sequence ID" value="NZ_JARRTL010000027.1"/>
</dbReference>
<evidence type="ECO:0000313" key="2">
    <source>
        <dbReference type="Proteomes" id="UP001341297"/>
    </source>
</evidence>
<dbReference type="EMBL" id="JARRTL010000027">
    <property type="protein sequence ID" value="MEC0487189.1"/>
    <property type="molecule type" value="Genomic_DNA"/>
</dbReference>
<reference evidence="1 2" key="1">
    <citation type="submission" date="2023-03" db="EMBL/GenBank/DDBJ databases">
        <title>Agriculturally important microbes genome sequencing.</title>
        <authorList>
            <person name="Dunlap C."/>
        </authorList>
    </citation>
    <scope>NUCLEOTIDE SEQUENCE [LARGE SCALE GENOMIC DNA]</scope>
    <source>
        <strain evidence="1 2">CBP-3203</strain>
    </source>
</reference>
<organism evidence="1 2">
    <name type="scientific">Bacillus glycinifermentans</name>
    <dbReference type="NCBI Taxonomy" id="1664069"/>
    <lineage>
        <taxon>Bacteria</taxon>
        <taxon>Bacillati</taxon>
        <taxon>Bacillota</taxon>
        <taxon>Bacilli</taxon>
        <taxon>Bacillales</taxon>
        <taxon>Bacillaceae</taxon>
        <taxon>Bacillus</taxon>
    </lineage>
</organism>
<keyword evidence="2" id="KW-1185">Reference proteome</keyword>